<keyword evidence="2" id="KW-0964">Secreted</keyword>
<dbReference type="SUPFAM" id="SSF50494">
    <property type="entry name" value="Trypsin-like serine proteases"/>
    <property type="match status" value="1"/>
</dbReference>
<comment type="subcellular location">
    <subcellularLocation>
        <location evidence="1">Secreted</location>
    </subcellularLocation>
</comment>
<accession>A0A8S3Z7D0</accession>
<keyword evidence="3 7" id="KW-0645">Protease</keyword>
<evidence type="ECO:0000256" key="7">
    <source>
        <dbReference type="RuleBase" id="RU363034"/>
    </source>
</evidence>
<dbReference type="OrthoDB" id="546450at2759"/>
<dbReference type="PROSITE" id="PS00135">
    <property type="entry name" value="TRYPSIN_SER"/>
    <property type="match status" value="1"/>
</dbReference>
<sequence>DAAFAKSHFDKIVGGTEVKYGEIPWQAFVRFTNGTHITGMCGAVIIDHLWLLSAAHCFVEVQYQFILTVGEYSLQSVDTHEVMFAVAKIYPHERYDVNSNDNDIALIRIKPGSAGRGIIYNRFVQPIGLLSSTTSLQVGAILEVSGWGGMLKCLNCTAELPAVLMKTRVPTIGQAQCKQLYINYTITDRMFCAGWMDGRSDSCVGDSGGPIVYRSVDSSVLVGIVSWGRGCGQENIPGVYTRVSSFLTWIQKTTKSYNLRYQQDGTQPRLE</sequence>
<dbReference type="PANTHER" id="PTHR24264:SF65">
    <property type="entry name" value="SRCR DOMAIN-CONTAINING PROTEIN"/>
    <property type="match status" value="1"/>
</dbReference>
<dbReference type="Gene3D" id="2.40.10.10">
    <property type="entry name" value="Trypsin-like serine proteases"/>
    <property type="match status" value="1"/>
</dbReference>
<feature type="non-terminal residue" evidence="9">
    <location>
        <position position="271"/>
    </location>
</feature>
<dbReference type="SMART" id="SM00020">
    <property type="entry name" value="Tryp_SPc"/>
    <property type="match status" value="1"/>
</dbReference>
<dbReference type="InterPro" id="IPR001254">
    <property type="entry name" value="Trypsin_dom"/>
</dbReference>
<dbReference type="InterPro" id="IPR009003">
    <property type="entry name" value="Peptidase_S1_PA"/>
</dbReference>
<dbReference type="InterPro" id="IPR033116">
    <property type="entry name" value="TRYPSIN_SER"/>
</dbReference>
<reference evidence="9" key="1">
    <citation type="submission" date="2021-04" db="EMBL/GenBank/DDBJ databases">
        <authorList>
            <consortium name="Molecular Ecology Group"/>
        </authorList>
    </citation>
    <scope>NUCLEOTIDE SEQUENCE</scope>
</reference>
<feature type="domain" description="Peptidase S1" evidence="8">
    <location>
        <begin position="12"/>
        <end position="255"/>
    </location>
</feature>
<dbReference type="PROSITE" id="PS50240">
    <property type="entry name" value="TRYPSIN_DOM"/>
    <property type="match status" value="1"/>
</dbReference>
<evidence type="ECO:0000256" key="1">
    <source>
        <dbReference type="ARBA" id="ARBA00004613"/>
    </source>
</evidence>
<dbReference type="AlphaFoldDB" id="A0A8S3Z7D0"/>
<keyword evidence="5 7" id="KW-0720">Serine protease</keyword>
<dbReference type="InterPro" id="IPR018114">
    <property type="entry name" value="TRYPSIN_HIS"/>
</dbReference>
<dbReference type="PRINTS" id="PR00722">
    <property type="entry name" value="CHYMOTRYPSIN"/>
</dbReference>
<dbReference type="CDD" id="cd00190">
    <property type="entry name" value="Tryp_SPc"/>
    <property type="match status" value="1"/>
</dbReference>
<dbReference type="PANTHER" id="PTHR24264">
    <property type="entry name" value="TRYPSIN-RELATED"/>
    <property type="match status" value="1"/>
</dbReference>
<organism evidence="9 10">
    <name type="scientific">Candidula unifasciata</name>
    <dbReference type="NCBI Taxonomy" id="100452"/>
    <lineage>
        <taxon>Eukaryota</taxon>
        <taxon>Metazoa</taxon>
        <taxon>Spiralia</taxon>
        <taxon>Lophotrochozoa</taxon>
        <taxon>Mollusca</taxon>
        <taxon>Gastropoda</taxon>
        <taxon>Heterobranchia</taxon>
        <taxon>Euthyneura</taxon>
        <taxon>Panpulmonata</taxon>
        <taxon>Eupulmonata</taxon>
        <taxon>Stylommatophora</taxon>
        <taxon>Helicina</taxon>
        <taxon>Helicoidea</taxon>
        <taxon>Geomitridae</taxon>
        <taxon>Candidula</taxon>
    </lineage>
</organism>
<dbReference type="InterPro" id="IPR001314">
    <property type="entry name" value="Peptidase_S1A"/>
</dbReference>
<name>A0A8S3Z7D0_9EUPU</name>
<evidence type="ECO:0000313" key="9">
    <source>
        <dbReference type="EMBL" id="CAG5123082.1"/>
    </source>
</evidence>
<evidence type="ECO:0000256" key="2">
    <source>
        <dbReference type="ARBA" id="ARBA00022525"/>
    </source>
</evidence>
<protein>
    <recommendedName>
        <fullName evidence="8">Peptidase S1 domain-containing protein</fullName>
    </recommendedName>
</protein>
<gene>
    <name evidence="9" type="ORF">CUNI_LOCUS8640</name>
</gene>
<dbReference type="FunFam" id="2.40.10.10:FF:000003">
    <property type="entry name" value="Transmembrane serine protease 3"/>
    <property type="match status" value="1"/>
</dbReference>
<keyword evidence="4 7" id="KW-0378">Hydrolase</keyword>
<keyword evidence="6" id="KW-1015">Disulfide bond</keyword>
<dbReference type="EMBL" id="CAJHNH020001442">
    <property type="protein sequence ID" value="CAG5123082.1"/>
    <property type="molecule type" value="Genomic_DNA"/>
</dbReference>
<evidence type="ECO:0000256" key="3">
    <source>
        <dbReference type="ARBA" id="ARBA00022670"/>
    </source>
</evidence>
<dbReference type="InterPro" id="IPR043504">
    <property type="entry name" value="Peptidase_S1_PA_chymotrypsin"/>
</dbReference>
<comment type="caution">
    <text evidence="9">The sequence shown here is derived from an EMBL/GenBank/DDBJ whole genome shotgun (WGS) entry which is preliminary data.</text>
</comment>
<evidence type="ECO:0000256" key="4">
    <source>
        <dbReference type="ARBA" id="ARBA00022801"/>
    </source>
</evidence>
<dbReference type="GO" id="GO:0004252">
    <property type="term" value="F:serine-type endopeptidase activity"/>
    <property type="evidence" value="ECO:0007669"/>
    <property type="project" value="InterPro"/>
</dbReference>
<dbReference type="PROSITE" id="PS00134">
    <property type="entry name" value="TRYPSIN_HIS"/>
    <property type="match status" value="1"/>
</dbReference>
<keyword evidence="10" id="KW-1185">Reference proteome</keyword>
<evidence type="ECO:0000256" key="5">
    <source>
        <dbReference type="ARBA" id="ARBA00022825"/>
    </source>
</evidence>
<dbReference type="Pfam" id="PF00089">
    <property type="entry name" value="Trypsin"/>
    <property type="match status" value="1"/>
</dbReference>
<dbReference type="InterPro" id="IPR050127">
    <property type="entry name" value="Serine_Proteases_S1"/>
</dbReference>
<dbReference type="Proteomes" id="UP000678393">
    <property type="component" value="Unassembled WGS sequence"/>
</dbReference>
<evidence type="ECO:0000313" key="10">
    <source>
        <dbReference type="Proteomes" id="UP000678393"/>
    </source>
</evidence>
<evidence type="ECO:0000259" key="8">
    <source>
        <dbReference type="PROSITE" id="PS50240"/>
    </source>
</evidence>
<dbReference type="GO" id="GO:0005615">
    <property type="term" value="C:extracellular space"/>
    <property type="evidence" value="ECO:0007669"/>
    <property type="project" value="TreeGrafter"/>
</dbReference>
<evidence type="ECO:0000256" key="6">
    <source>
        <dbReference type="ARBA" id="ARBA00023157"/>
    </source>
</evidence>
<proteinExistence type="predicted"/>
<dbReference type="GO" id="GO:0006508">
    <property type="term" value="P:proteolysis"/>
    <property type="evidence" value="ECO:0007669"/>
    <property type="project" value="UniProtKB-KW"/>
</dbReference>